<evidence type="ECO:0000256" key="4">
    <source>
        <dbReference type="ARBA" id="ARBA00022448"/>
    </source>
</evidence>
<dbReference type="InterPro" id="IPR041212">
    <property type="entry name" value="Vta1_C"/>
</dbReference>
<dbReference type="InterPro" id="IPR023175">
    <property type="entry name" value="Vta1/CALS_N_sf"/>
</dbReference>
<feature type="region of interest" description="Disordered" evidence="9">
    <location>
        <begin position="268"/>
        <end position="317"/>
    </location>
</feature>
<feature type="domain" description="Vta1/callose synthase N-terminal" evidence="10">
    <location>
        <begin position="14"/>
        <end position="156"/>
    </location>
</feature>
<evidence type="ECO:0000256" key="3">
    <source>
        <dbReference type="ARBA" id="ARBA00007895"/>
    </source>
</evidence>
<evidence type="ECO:0000259" key="10">
    <source>
        <dbReference type="Pfam" id="PF04652"/>
    </source>
</evidence>
<keyword evidence="6" id="KW-0967">Endosome</keyword>
<evidence type="ECO:0000313" key="12">
    <source>
        <dbReference type="EMBL" id="KAF2084010.1"/>
    </source>
</evidence>
<keyword evidence="7" id="KW-0653">Protein transport</keyword>
<keyword evidence="4" id="KW-0813">Transport</keyword>
<dbReference type="Pfam" id="PF04652">
    <property type="entry name" value="Vta1"/>
    <property type="match status" value="1"/>
</dbReference>
<evidence type="ECO:0000313" key="13">
    <source>
        <dbReference type="Proteomes" id="UP000799776"/>
    </source>
</evidence>
<dbReference type="PANTHER" id="PTHR46009:SF1">
    <property type="entry name" value="VACUOLAR PROTEIN SORTING-ASSOCIATED PROTEIN VTA1 HOMOLOG"/>
    <property type="match status" value="1"/>
</dbReference>
<keyword evidence="5" id="KW-0963">Cytoplasm</keyword>
<evidence type="ECO:0000259" key="11">
    <source>
        <dbReference type="Pfam" id="PF18097"/>
    </source>
</evidence>
<keyword evidence="8" id="KW-0472">Membrane</keyword>
<evidence type="ECO:0000256" key="7">
    <source>
        <dbReference type="ARBA" id="ARBA00022927"/>
    </source>
</evidence>
<evidence type="ECO:0000256" key="9">
    <source>
        <dbReference type="SAM" id="MobiDB-lite"/>
    </source>
</evidence>
<reference evidence="12" key="1">
    <citation type="journal article" date="2020" name="Stud. Mycol.">
        <title>101 Dothideomycetes genomes: a test case for predicting lifestyles and emergence of pathogens.</title>
        <authorList>
            <person name="Haridas S."/>
            <person name="Albert R."/>
            <person name="Binder M."/>
            <person name="Bloem J."/>
            <person name="Labutti K."/>
            <person name="Salamov A."/>
            <person name="Andreopoulos B."/>
            <person name="Baker S."/>
            <person name="Barry K."/>
            <person name="Bills G."/>
            <person name="Bluhm B."/>
            <person name="Cannon C."/>
            <person name="Castanera R."/>
            <person name="Culley D."/>
            <person name="Daum C."/>
            <person name="Ezra D."/>
            <person name="Gonzalez J."/>
            <person name="Henrissat B."/>
            <person name="Kuo A."/>
            <person name="Liang C."/>
            <person name="Lipzen A."/>
            <person name="Lutzoni F."/>
            <person name="Magnuson J."/>
            <person name="Mondo S."/>
            <person name="Nolan M."/>
            <person name="Ohm R."/>
            <person name="Pangilinan J."/>
            <person name="Park H.-J."/>
            <person name="Ramirez L."/>
            <person name="Alfaro M."/>
            <person name="Sun H."/>
            <person name="Tritt A."/>
            <person name="Yoshinaga Y."/>
            <person name="Zwiers L.-H."/>
            <person name="Turgeon B."/>
            <person name="Goodwin S."/>
            <person name="Spatafora J."/>
            <person name="Crous P."/>
            <person name="Grigoriev I."/>
        </authorList>
    </citation>
    <scope>NUCLEOTIDE SEQUENCE</scope>
    <source>
        <strain evidence="12">CBS 121410</strain>
    </source>
</reference>
<evidence type="ECO:0000256" key="6">
    <source>
        <dbReference type="ARBA" id="ARBA00022753"/>
    </source>
</evidence>
<protein>
    <submittedName>
        <fullName evidence="12">DUF605-domain-containing protein</fullName>
    </submittedName>
</protein>
<organism evidence="12 13">
    <name type="scientific">Saccharata proteae CBS 121410</name>
    <dbReference type="NCBI Taxonomy" id="1314787"/>
    <lineage>
        <taxon>Eukaryota</taxon>
        <taxon>Fungi</taxon>
        <taxon>Dikarya</taxon>
        <taxon>Ascomycota</taxon>
        <taxon>Pezizomycotina</taxon>
        <taxon>Dothideomycetes</taxon>
        <taxon>Dothideomycetes incertae sedis</taxon>
        <taxon>Botryosphaeriales</taxon>
        <taxon>Saccharataceae</taxon>
        <taxon>Saccharata</taxon>
    </lineage>
</organism>
<evidence type="ECO:0000256" key="2">
    <source>
        <dbReference type="ARBA" id="ARBA00004496"/>
    </source>
</evidence>
<feature type="domain" description="Vta1 C-terminal" evidence="11">
    <location>
        <begin position="334"/>
        <end position="370"/>
    </location>
</feature>
<dbReference type="GO" id="GO:0010008">
    <property type="term" value="C:endosome membrane"/>
    <property type="evidence" value="ECO:0007669"/>
    <property type="project" value="UniProtKB-SubCell"/>
</dbReference>
<comment type="caution">
    <text evidence="12">The sequence shown here is derived from an EMBL/GenBank/DDBJ whole genome shotgun (WGS) entry which is preliminary data.</text>
</comment>
<gene>
    <name evidence="12" type="ORF">K490DRAFT_50207</name>
</gene>
<proteinExistence type="inferred from homology"/>
<dbReference type="PANTHER" id="PTHR46009">
    <property type="entry name" value="VACUOLAR PROTEIN SORTING-ASSOCIATED PROTEIN VTA1 HOMOLOG"/>
    <property type="match status" value="1"/>
</dbReference>
<dbReference type="OrthoDB" id="391137at2759"/>
<keyword evidence="13" id="KW-1185">Reference proteome</keyword>
<comment type="subcellular location">
    <subcellularLocation>
        <location evidence="2">Cytoplasm</location>
    </subcellularLocation>
    <subcellularLocation>
        <location evidence="1">Endosome membrane</location>
        <topology evidence="1">Peripheral membrane protein</topology>
    </subcellularLocation>
</comment>
<accession>A0A9P4HLV7</accession>
<dbReference type="GO" id="GO:0005771">
    <property type="term" value="C:multivesicular body"/>
    <property type="evidence" value="ECO:0007669"/>
    <property type="project" value="TreeGrafter"/>
</dbReference>
<dbReference type="Pfam" id="PF18097">
    <property type="entry name" value="Vta1_C"/>
    <property type="match status" value="1"/>
</dbReference>
<comment type="similarity">
    <text evidence="3">Belongs to the VTA1 family.</text>
</comment>
<evidence type="ECO:0000256" key="5">
    <source>
        <dbReference type="ARBA" id="ARBA00022490"/>
    </source>
</evidence>
<dbReference type="Proteomes" id="UP000799776">
    <property type="component" value="Unassembled WGS sequence"/>
</dbReference>
<dbReference type="InterPro" id="IPR039431">
    <property type="entry name" value="Vta1/CALS_N"/>
</dbReference>
<dbReference type="Gene3D" id="1.25.40.270">
    <property type="entry name" value="Vacuolar protein sorting-associated protein vta1"/>
    <property type="match status" value="1"/>
</dbReference>
<dbReference type="GO" id="GO:0015031">
    <property type="term" value="P:protein transport"/>
    <property type="evidence" value="ECO:0007669"/>
    <property type="project" value="UniProtKB-KW"/>
</dbReference>
<dbReference type="AlphaFoldDB" id="A0A9P4HLV7"/>
<dbReference type="GO" id="GO:0032511">
    <property type="term" value="P:late endosome to vacuole transport via multivesicular body sorting pathway"/>
    <property type="evidence" value="ECO:0007669"/>
    <property type="project" value="InterPro"/>
</dbReference>
<dbReference type="EMBL" id="ML978748">
    <property type="protein sequence ID" value="KAF2084010.1"/>
    <property type="molecule type" value="Genomic_DNA"/>
</dbReference>
<dbReference type="Gene3D" id="1.20.5.420">
    <property type="entry name" value="Immunoglobulin FC, subunit C"/>
    <property type="match status" value="1"/>
</dbReference>
<sequence>MTSKVPAGLKAADISRFALRATQLENVMPAISYWCEYHIVNQILNKGLHTTDTECMTYTTTLMDKLEQTKEKHSDEDAIHDDVAARAYVEQFALQTFQRADNAVRANKASAQTADTFRAAATFIDLITTWGPLDPDLASKSKFAKYHALRIAKALKSGEDPNLSNPSPEPEPFAAEDSAPALDPNDPEVQRINGTATQGLHATVEDEFAAPAGQDYAPEAVYTSEAAQHPHDVSPMDIPEERRASAASSVGGGYFPAVPTFTSEIAAPSMPTADDEHMANNTPGAPAAPLDPRDYYQPPPPPALAPTAVPPPSAPVPSVNESVALPLGAYKTDEDAVMQAQKHAKWAISALNFEDVPTAVEELRVALRALGAS</sequence>
<dbReference type="InterPro" id="IPR044538">
    <property type="entry name" value="Vta1-like"/>
</dbReference>
<feature type="region of interest" description="Disordered" evidence="9">
    <location>
        <begin position="157"/>
        <end position="191"/>
    </location>
</feature>
<evidence type="ECO:0000256" key="1">
    <source>
        <dbReference type="ARBA" id="ARBA00004481"/>
    </source>
</evidence>
<name>A0A9P4HLV7_9PEZI</name>
<feature type="compositionally biased region" description="Pro residues" evidence="9">
    <location>
        <begin position="297"/>
        <end position="315"/>
    </location>
</feature>
<evidence type="ECO:0000256" key="8">
    <source>
        <dbReference type="ARBA" id="ARBA00023136"/>
    </source>
</evidence>